<organism evidence="2 3">
    <name type="scientific">Halothermothrix orenii (strain H 168 / OCM 544 / DSM 9562)</name>
    <dbReference type="NCBI Taxonomy" id="373903"/>
    <lineage>
        <taxon>Bacteria</taxon>
        <taxon>Bacillati</taxon>
        <taxon>Bacillota</taxon>
        <taxon>Clostridia</taxon>
        <taxon>Halanaerobiales</taxon>
        <taxon>Halothermotrichaceae</taxon>
        <taxon>Halothermothrix</taxon>
    </lineage>
</organism>
<dbReference type="OrthoDB" id="9760324at2"/>
<dbReference type="PANTHER" id="PTHR33434:SF4">
    <property type="entry name" value="PHOSPHATASE PROTEIN"/>
    <property type="match status" value="1"/>
</dbReference>
<dbReference type="InterPro" id="IPR048394">
    <property type="entry name" value="FakA-like_M"/>
</dbReference>
<dbReference type="eggNOG" id="COG1461">
    <property type="taxonomic scope" value="Bacteria"/>
</dbReference>
<dbReference type="InterPro" id="IPR019986">
    <property type="entry name" value="YloV-like"/>
</dbReference>
<dbReference type="Gene3D" id="1.25.40.340">
    <property type="match status" value="1"/>
</dbReference>
<dbReference type="SUPFAM" id="SSF82549">
    <property type="entry name" value="DAK1/DegV-like"/>
    <property type="match status" value="1"/>
</dbReference>
<reference evidence="2 3" key="1">
    <citation type="journal article" date="2009" name="PLoS ONE">
        <title>Genome analysis of the anaerobic thermohalophilic bacterium Halothermothrix orenii.</title>
        <authorList>
            <person name="Mavromatis K."/>
            <person name="Ivanova N."/>
            <person name="Anderson I."/>
            <person name="Lykidis A."/>
            <person name="Hooper S.D."/>
            <person name="Sun H."/>
            <person name="Kunin V."/>
            <person name="Lapidus A."/>
            <person name="Hugenholtz P."/>
            <person name="Patel B."/>
            <person name="Kyrpides N.C."/>
        </authorList>
    </citation>
    <scope>NUCLEOTIDE SEQUENCE [LARGE SCALE GENOMIC DNA]</scope>
    <source>
        <strain evidence="3">H 168 / OCM 544 / DSM 9562</strain>
    </source>
</reference>
<sequence>MPVNEISHGSLSNVDGKKFREMLYTALAWLKEQQSFIDSLNVFPVPDGDTGTNMYLTFLEAIKEVKKIETNNVSEITSAMAKGALMGARGNSGVILSQLLRGFSQANEANSSLTATHLVKALRKASDVAYQGVLKPVEGTILTVSRKAAEGAELALENNLDINGIMENTVAAARDALNKTPEQLPILKEAGVVDAGGQGYLIILEGLLKGLNSEYVPQGDLEVVKPSKKEQQIAEDIKYAYCTQALINLQKDTTKSIEEIRNDLQHYGDSLMVVGSDRTVKIHIHTNHPGIILEYGLKLGSLIDINIDNMKIQSAEKVRQTEEQQRQEFMPAKKKGIIAVGKGDGIKEIFKDLGIDVVIDGGQSMNPSTNDFLEAINNLNSSEIIILPNNKNIISAAEQAASLSDKDVVVIPTKTIPQAVSSMMVFNDEADLDELKEAMEMETENVTTLEITRAVKSSKVNGHNISTGDVIGLENGQIEAVGKEYQDVIVELLKKVCSGDEFITIFYGEEINEDEAGDLVDTLEEEFNFEDIELYRGGQPLYPYIISVE</sequence>
<name>B8CWU7_HALOH</name>
<evidence type="ECO:0000313" key="3">
    <source>
        <dbReference type="Proteomes" id="UP000000719"/>
    </source>
</evidence>
<dbReference type="Pfam" id="PF02734">
    <property type="entry name" value="Dak2"/>
    <property type="match status" value="1"/>
</dbReference>
<accession>B8CWU7</accession>
<dbReference type="InterPro" id="IPR036117">
    <property type="entry name" value="DhaL_dom_sf"/>
</dbReference>
<evidence type="ECO:0000313" key="2">
    <source>
        <dbReference type="EMBL" id="ACL69766.1"/>
    </source>
</evidence>
<dbReference type="GO" id="GO:0006071">
    <property type="term" value="P:glycerol metabolic process"/>
    <property type="evidence" value="ECO:0007669"/>
    <property type="project" value="InterPro"/>
</dbReference>
<dbReference type="EMBL" id="CP001098">
    <property type="protein sequence ID" value="ACL69766.1"/>
    <property type="molecule type" value="Genomic_DNA"/>
</dbReference>
<dbReference type="PROSITE" id="PS51480">
    <property type="entry name" value="DHAL"/>
    <property type="match status" value="1"/>
</dbReference>
<dbReference type="Proteomes" id="UP000000719">
    <property type="component" value="Chromosome"/>
</dbReference>
<dbReference type="SMART" id="SM01120">
    <property type="entry name" value="Dak2"/>
    <property type="match status" value="1"/>
</dbReference>
<feature type="domain" description="DhaL" evidence="1">
    <location>
        <begin position="17"/>
        <end position="209"/>
    </location>
</feature>
<dbReference type="HOGENOM" id="CLU_017496_1_0_9"/>
<dbReference type="SMART" id="SM01121">
    <property type="entry name" value="Dak1_2"/>
    <property type="match status" value="1"/>
</dbReference>
<dbReference type="GO" id="GO:0004371">
    <property type="term" value="F:glycerone kinase activity"/>
    <property type="evidence" value="ECO:0007669"/>
    <property type="project" value="InterPro"/>
</dbReference>
<dbReference type="KEGG" id="hor:Hore_10100"/>
<evidence type="ECO:0000259" key="1">
    <source>
        <dbReference type="PROSITE" id="PS51480"/>
    </source>
</evidence>
<dbReference type="InterPro" id="IPR050270">
    <property type="entry name" value="DegV_domain_contain"/>
</dbReference>
<dbReference type="Pfam" id="PF21645">
    <property type="entry name" value="FakA-like_M"/>
    <property type="match status" value="1"/>
</dbReference>
<dbReference type="InterPro" id="IPR004007">
    <property type="entry name" value="DhaL_dom"/>
</dbReference>
<dbReference type="STRING" id="373903.Hore_10100"/>
<dbReference type="RefSeq" id="WP_012635951.1">
    <property type="nucleotide sequence ID" value="NC_011899.1"/>
</dbReference>
<dbReference type="AlphaFoldDB" id="B8CWU7"/>
<keyword evidence="3" id="KW-1185">Reference proteome</keyword>
<protein>
    <submittedName>
        <fullName evidence="2">Dak phosphatase</fullName>
    </submittedName>
</protein>
<gene>
    <name evidence="2" type="ordered locus">Hore_10100</name>
</gene>
<proteinExistence type="predicted"/>
<dbReference type="PANTHER" id="PTHR33434">
    <property type="entry name" value="DEGV DOMAIN-CONTAINING PROTEIN DR_1986-RELATED"/>
    <property type="match status" value="1"/>
</dbReference>
<dbReference type="SUPFAM" id="SSF101473">
    <property type="entry name" value="DhaL-like"/>
    <property type="match status" value="1"/>
</dbReference>
<dbReference type="Pfam" id="PF13684">
    <property type="entry name" value="FakA-like_C"/>
    <property type="match status" value="1"/>
</dbReference>
<dbReference type="NCBIfam" id="TIGR03599">
    <property type="entry name" value="YloV"/>
    <property type="match status" value="1"/>
</dbReference>
<dbReference type="InterPro" id="IPR033470">
    <property type="entry name" value="FakA-like_C"/>
</dbReference>